<keyword evidence="3" id="KW-0378">Hydrolase</keyword>
<dbReference type="InterPro" id="IPR043504">
    <property type="entry name" value="Peptidase_S1_PA_chymotrypsin"/>
</dbReference>
<dbReference type="Pfam" id="PF13180">
    <property type="entry name" value="PDZ_2"/>
    <property type="match status" value="1"/>
</dbReference>
<evidence type="ECO:0000256" key="3">
    <source>
        <dbReference type="ARBA" id="ARBA00022801"/>
    </source>
</evidence>
<organism evidence="7 8">
    <name type="scientific">Paenibacillus planticolens</name>
    <dbReference type="NCBI Taxonomy" id="2654976"/>
    <lineage>
        <taxon>Bacteria</taxon>
        <taxon>Bacillati</taxon>
        <taxon>Bacillota</taxon>
        <taxon>Bacilli</taxon>
        <taxon>Bacillales</taxon>
        <taxon>Paenibacillaceae</taxon>
        <taxon>Paenibacillus</taxon>
    </lineage>
</organism>
<keyword evidence="5" id="KW-0812">Transmembrane</keyword>
<keyword evidence="2" id="KW-0645">Protease</keyword>
<evidence type="ECO:0000256" key="2">
    <source>
        <dbReference type="ARBA" id="ARBA00022670"/>
    </source>
</evidence>
<dbReference type="InterPro" id="IPR036034">
    <property type="entry name" value="PDZ_sf"/>
</dbReference>
<dbReference type="SUPFAM" id="SSF50494">
    <property type="entry name" value="Trypsin-like serine proteases"/>
    <property type="match status" value="1"/>
</dbReference>
<accession>A0ABX1ZRN9</accession>
<proteinExistence type="inferred from homology"/>
<dbReference type="InterPro" id="IPR001478">
    <property type="entry name" value="PDZ"/>
</dbReference>
<name>A0ABX1ZRN9_9BACL</name>
<dbReference type="SUPFAM" id="SSF50156">
    <property type="entry name" value="PDZ domain-like"/>
    <property type="match status" value="1"/>
</dbReference>
<keyword evidence="8" id="KW-1185">Reference proteome</keyword>
<dbReference type="EMBL" id="WHNZ01000045">
    <property type="protein sequence ID" value="NOV02727.1"/>
    <property type="molecule type" value="Genomic_DNA"/>
</dbReference>
<evidence type="ECO:0000259" key="6">
    <source>
        <dbReference type="Pfam" id="PF13180"/>
    </source>
</evidence>
<dbReference type="Pfam" id="PF13365">
    <property type="entry name" value="Trypsin_2"/>
    <property type="match status" value="1"/>
</dbReference>
<evidence type="ECO:0000313" key="8">
    <source>
        <dbReference type="Proteomes" id="UP000618579"/>
    </source>
</evidence>
<protein>
    <submittedName>
        <fullName evidence="7">PDZ domain-containing protein</fullName>
    </submittedName>
</protein>
<comment type="caution">
    <text evidence="7">The sequence shown here is derived from an EMBL/GenBank/DDBJ whole genome shotgun (WGS) entry which is preliminary data.</text>
</comment>
<dbReference type="InterPro" id="IPR001940">
    <property type="entry name" value="Peptidase_S1C"/>
</dbReference>
<dbReference type="PANTHER" id="PTHR43343">
    <property type="entry name" value="PEPTIDASE S12"/>
    <property type="match status" value="1"/>
</dbReference>
<feature type="domain" description="PDZ" evidence="6">
    <location>
        <begin position="324"/>
        <end position="417"/>
    </location>
</feature>
<dbReference type="PRINTS" id="PR00834">
    <property type="entry name" value="PROTEASES2C"/>
</dbReference>
<dbReference type="InterPro" id="IPR051201">
    <property type="entry name" value="Chloro_Bact_Ser_Proteases"/>
</dbReference>
<dbReference type="Gene3D" id="2.40.10.10">
    <property type="entry name" value="Trypsin-like serine proteases"/>
    <property type="match status" value="2"/>
</dbReference>
<evidence type="ECO:0000256" key="1">
    <source>
        <dbReference type="ARBA" id="ARBA00010541"/>
    </source>
</evidence>
<evidence type="ECO:0000256" key="5">
    <source>
        <dbReference type="SAM" id="Phobius"/>
    </source>
</evidence>
<gene>
    <name evidence="7" type="ORF">GC097_22230</name>
</gene>
<keyword evidence="5" id="KW-0472">Membrane</keyword>
<dbReference type="InterPro" id="IPR009003">
    <property type="entry name" value="Peptidase_S1_PA"/>
</dbReference>
<comment type="similarity">
    <text evidence="1">Belongs to the peptidase S1C family.</text>
</comment>
<dbReference type="Proteomes" id="UP000618579">
    <property type="component" value="Unassembled WGS sequence"/>
</dbReference>
<sequence>MRQERHDLRPVSKEGHPVSLFDDDFYSTKRTKQRQPVWRPKRSGGLAGFTERRRNVALVAGVGGALAMLLLVGLVNGLGKSDLHADAIAVPVVASAETRPMNINDSVVAATEKIKPAVVSVISSKKDDKGQETGIGIGSGVIFARNGDKVRIVTNSHVVENGNQYEIVNFQGEHRKATLVGRDRITDLAVLEADGKDIKVIAEFGDSETLRAGEMAIAVGNPLGLGFSPTVTQGIISSPKRTIPVSLSREGTDYDWEMDVIQTDAAINQGNSGGPLVNIEGKVVGINSMKISDTGVEGLGFAIPINSVKPIIDNLITDHKVKRPLMGVSTQELQAFKGTDVLKLPADVKTGVIVFDVSGPSKEAGLKPQDVIVQLDDRKIDSTISLRKYLYNEKHIGDKVNVTYYRGGKKMNVVVTLVEATDK</sequence>
<dbReference type="Gene3D" id="2.30.42.10">
    <property type="match status" value="1"/>
</dbReference>
<dbReference type="PANTHER" id="PTHR43343:SF3">
    <property type="entry name" value="PROTEASE DO-LIKE 8, CHLOROPLASTIC"/>
    <property type="match status" value="1"/>
</dbReference>
<keyword evidence="4" id="KW-0720">Serine protease</keyword>
<evidence type="ECO:0000313" key="7">
    <source>
        <dbReference type="EMBL" id="NOV02727.1"/>
    </source>
</evidence>
<reference evidence="7 8" key="1">
    <citation type="submission" date="2019-10" db="EMBL/GenBank/DDBJ databases">
        <title>Description of Paenibacillus pedi sp. nov.</title>
        <authorList>
            <person name="Carlier A."/>
            <person name="Qi S."/>
        </authorList>
    </citation>
    <scope>NUCLEOTIDE SEQUENCE [LARGE SCALE GENOMIC DNA]</scope>
    <source>
        <strain evidence="7 8">LMG 31457</strain>
    </source>
</reference>
<evidence type="ECO:0000256" key="4">
    <source>
        <dbReference type="ARBA" id="ARBA00022825"/>
    </source>
</evidence>
<keyword evidence="5" id="KW-1133">Transmembrane helix</keyword>
<feature type="transmembrane region" description="Helical" evidence="5">
    <location>
        <begin position="56"/>
        <end position="75"/>
    </location>
</feature>